<dbReference type="Gene3D" id="3.30.9.10">
    <property type="entry name" value="D-Amino Acid Oxidase, subunit A, domain 2"/>
    <property type="match status" value="1"/>
</dbReference>
<reference evidence="7 8" key="1">
    <citation type="submission" date="2019-06" db="EMBL/GenBank/DDBJ databases">
        <title>Sequencing the genomes of 1000 actinobacteria strains.</title>
        <authorList>
            <person name="Klenk H.-P."/>
        </authorList>
    </citation>
    <scope>NUCLEOTIDE SEQUENCE [LARGE SCALE GENOMIC DNA]</scope>
    <source>
        <strain evidence="7 8">DSM 24617</strain>
    </source>
</reference>
<dbReference type="AlphaFoldDB" id="A0A542XGM1"/>
<comment type="pathway">
    <text evidence="1">Cofactor biosynthesis; thiamine diphosphate biosynthesis.</text>
</comment>
<evidence type="ECO:0000256" key="3">
    <source>
        <dbReference type="ARBA" id="ARBA00023002"/>
    </source>
</evidence>
<dbReference type="GO" id="GO:0009229">
    <property type="term" value="P:thiamine diphosphate biosynthetic process"/>
    <property type="evidence" value="ECO:0007669"/>
    <property type="project" value="UniProtKB-UniPathway"/>
</dbReference>
<name>A0A542XGM1_9MICO</name>
<comment type="catalytic activity">
    <reaction evidence="4">
        <text>glycine + O2 + H2O = glyoxylate + H2O2 + NH4(+)</text>
        <dbReference type="Rhea" id="RHEA:11532"/>
        <dbReference type="ChEBI" id="CHEBI:15377"/>
        <dbReference type="ChEBI" id="CHEBI:15379"/>
        <dbReference type="ChEBI" id="CHEBI:16240"/>
        <dbReference type="ChEBI" id="CHEBI:28938"/>
        <dbReference type="ChEBI" id="CHEBI:36655"/>
        <dbReference type="ChEBI" id="CHEBI:57305"/>
        <dbReference type="EC" id="1.4.3.19"/>
    </reaction>
</comment>
<evidence type="ECO:0000259" key="6">
    <source>
        <dbReference type="Pfam" id="PF01266"/>
    </source>
</evidence>
<dbReference type="GO" id="GO:0005737">
    <property type="term" value="C:cytoplasm"/>
    <property type="evidence" value="ECO:0007669"/>
    <property type="project" value="TreeGrafter"/>
</dbReference>
<proteinExistence type="predicted"/>
<gene>
    <name evidence="7" type="ORF">FB554_3157</name>
</gene>
<dbReference type="RefSeq" id="WP_236022173.1">
    <property type="nucleotide sequence ID" value="NZ_CAJTBP010000001.1"/>
</dbReference>
<organism evidence="7 8">
    <name type="scientific">Barrientosiimonas humi</name>
    <dbReference type="NCBI Taxonomy" id="999931"/>
    <lineage>
        <taxon>Bacteria</taxon>
        <taxon>Bacillati</taxon>
        <taxon>Actinomycetota</taxon>
        <taxon>Actinomycetes</taxon>
        <taxon>Micrococcales</taxon>
        <taxon>Dermacoccaceae</taxon>
        <taxon>Barrientosiimonas</taxon>
    </lineage>
</organism>
<dbReference type="UniPathway" id="UPA00060"/>
<evidence type="ECO:0000256" key="4">
    <source>
        <dbReference type="ARBA" id="ARBA00049872"/>
    </source>
</evidence>
<dbReference type="SUPFAM" id="SSF51905">
    <property type="entry name" value="FAD/NAD(P)-binding domain"/>
    <property type="match status" value="1"/>
</dbReference>
<protein>
    <recommendedName>
        <fullName evidence="5">glycine oxidase</fullName>
        <ecNumber evidence="5">1.4.3.19</ecNumber>
    </recommendedName>
</protein>
<comment type="caution">
    <text evidence="7">The sequence shown here is derived from an EMBL/GenBank/DDBJ whole genome shotgun (WGS) entry which is preliminary data.</text>
</comment>
<dbReference type="PANTHER" id="PTHR13847:SF289">
    <property type="entry name" value="GLYCINE OXIDASE"/>
    <property type="match status" value="1"/>
</dbReference>
<evidence type="ECO:0000256" key="1">
    <source>
        <dbReference type="ARBA" id="ARBA00004948"/>
    </source>
</evidence>
<dbReference type="NCBIfam" id="TIGR02352">
    <property type="entry name" value="thiamin_ThiO"/>
    <property type="match status" value="1"/>
</dbReference>
<evidence type="ECO:0000256" key="5">
    <source>
        <dbReference type="ARBA" id="ARBA00050018"/>
    </source>
</evidence>
<dbReference type="InterPro" id="IPR012727">
    <property type="entry name" value="Gly_oxidase_ThiO"/>
</dbReference>
<dbReference type="PANTHER" id="PTHR13847">
    <property type="entry name" value="SARCOSINE DEHYDROGENASE-RELATED"/>
    <property type="match status" value="1"/>
</dbReference>
<dbReference type="GO" id="GO:0043799">
    <property type="term" value="F:glycine oxidase activity"/>
    <property type="evidence" value="ECO:0007669"/>
    <property type="project" value="UniProtKB-EC"/>
</dbReference>
<dbReference type="EMBL" id="VFOK01000001">
    <property type="protein sequence ID" value="TQL34974.1"/>
    <property type="molecule type" value="Genomic_DNA"/>
</dbReference>
<sequence>MVVVGGGVVGLAIAWELVRSGRDVRLVDPEPASGATHAAAGMIAPISEQRLTEPALHAAAEASAAAYPAFLDGVPGGGGCGFEGVDTLLLAVDDADRRALDDIAARHPGEVEQVGLREARRLEPLLGPRVVAARRVQEHRVDPRALAAALQGALADRVVRARVVGLLPADADADAGAVTGVRLADGTTICADEVVVASGLGAADLPGMPFAPPLRPVHGDILRLEAPAGLRPFLTRTVRAHVRGSRVYLVPRLDGTVVIGATQREHGGAGVSAGGVYELLRDAVAVIPAVAELTLLETTARPRPVTPDNAPLLGRAAPGLLVATGFGRHGVMLAPLAAQAVAQLAEGRTPSLADPFRPDRFS</sequence>
<keyword evidence="3" id="KW-0560">Oxidoreductase</keyword>
<dbReference type="Gene3D" id="3.50.50.60">
    <property type="entry name" value="FAD/NAD(P)-binding domain"/>
    <property type="match status" value="1"/>
</dbReference>
<dbReference type="InterPro" id="IPR036188">
    <property type="entry name" value="FAD/NAD-bd_sf"/>
</dbReference>
<dbReference type="SUPFAM" id="SSF54373">
    <property type="entry name" value="FAD-linked reductases, C-terminal domain"/>
    <property type="match status" value="1"/>
</dbReference>
<accession>A0A542XGM1</accession>
<evidence type="ECO:0000313" key="7">
    <source>
        <dbReference type="EMBL" id="TQL34974.1"/>
    </source>
</evidence>
<keyword evidence="2" id="KW-0784">Thiamine biosynthesis</keyword>
<evidence type="ECO:0000256" key="2">
    <source>
        <dbReference type="ARBA" id="ARBA00022977"/>
    </source>
</evidence>
<dbReference type="GO" id="GO:0050660">
    <property type="term" value="F:flavin adenine dinucleotide binding"/>
    <property type="evidence" value="ECO:0007669"/>
    <property type="project" value="InterPro"/>
</dbReference>
<dbReference type="GO" id="GO:0009228">
    <property type="term" value="P:thiamine biosynthetic process"/>
    <property type="evidence" value="ECO:0007669"/>
    <property type="project" value="UniProtKB-KW"/>
</dbReference>
<dbReference type="Pfam" id="PF01266">
    <property type="entry name" value="DAO"/>
    <property type="match status" value="1"/>
</dbReference>
<evidence type="ECO:0000313" key="8">
    <source>
        <dbReference type="Proteomes" id="UP000318336"/>
    </source>
</evidence>
<keyword evidence="8" id="KW-1185">Reference proteome</keyword>
<dbReference type="Proteomes" id="UP000318336">
    <property type="component" value="Unassembled WGS sequence"/>
</dbReference>
<dbReference type="InterPro" id="IPR006076">
    <property type="entry name" value="FAD-dep_OxRdtase"/>
</dbReference>
<feature type="domain" description="FAD dependent oxidoreductase" evidence="6">
    <location>
        <begin position="2"/>
        <end position="344"/>
    </location>
</feature>
<dbReference type="EC" id="1.4.3.19" evidence="5"/>